<evidence type="ECO:0000313" key="4">
    <source>
        <dbReference type="EMBL" id="KAF9487640.1"/>
    </source>
</evidence>
<gene>
    <name evidence="4" type="ORF">BDN71DRAFT_1404457</name>
</gene>
<dbReference type="AlphaFoldDB" id="A0A9P5ZI65"/>
<dbReference type="Pfam" id="PF00561">
    <property type="entry name" value="Abhydrolase_1"/>
    <property type="match status" value="1"/>
</dbReference>
<comment type="caution">
    <text evidence="4">The sequence shown here is derived from an EMBL/GenBank/DDBJ whole genome shotgun (WGS) entry which is preliminary data.</text>
</comment>
<dbReference type="InterPro" id="IPR000073">
    <property type="entry name" value="AB_hydrolase_1"/>
</dbReference>
<reference evidence="4" key="1">
    <citation type="submission" date="2020-11" db="EMBL/GenBank/DDBJ databases">
        <authorList>
            <consortium name="DOE Joint Genome Institute"/>
            <person name="Ahrendt S."/>
            <person name="Riley R."/>
            <person name="Andreopoulos W."/>
            <person name="Labutti K."/>
            <person name="Pangilinan J."/>
            <person name="Ruiz-Duenas F.J."/>
            <person name="Barrasa J.M."/>
            <person name="Sanchez-Garcia M."/>
            <person name="Camarero S."/>
            <person name="Miyauchi S."/>
            <person name="Serrano A."/>
            <person name="Linde D."/>
            <person name="Babiker R."/>
            <person name="Drula E."/>
            <person name="Ayuso-Fernandez I."/>
            <person name="Pacheco R."/>
            <person name="Padilla G."/>
            <person name="Ferreira P."/>
            <person name="Barriuso J."/>
            <person name="Kellner H."/>
            <person name="Castanera R."/>
            <person name="Alfaro M."/>
            <person name="Ramirez L."/>
            <person name="Pisabarro A.G."/>
            <person name="Kuo A."/>
            <person name="Tritt A."/>
            <person name="Lipzen A."/>
            <person name="He G."/>
            <person name="Yan M."/>
            <person name="Ng V."/>
            <person name="Cullen D."/>
            <person name="Martin F."/>
            <person name="Rosso M.-N."/>
            <person name="Henrissat B."/>
            <person name="Hibbett D."/>
            <person name="Martinez A.T."/>
            <person name="Grigoriev I.V."/>
        </authorList>
    </citation>
    <scope>NUCLEOTIDE SEQUENCE</scope>
    <source>
        <strain evidence="4">ATCC 90797</strain>
    </source>
</reference>
<keyword evidence="5" id="KW-1185">Reference proteome</keyword>
<evidence type="ECO:0000313" key="5">
    <source>
        <dbReference type="Proteomes" id="UP000807025"/>
    </source>
</evidence>
<proteinExistence type="inferred from homology"/>
<name>A0A9P5ZI65_PLEER</name>
<keyword evidence="1" id="KW-0378">Hydrolase</keyword>
<organism evidence="4 5">
    <name type="scientific">Pleurotus eryngii</name>
    <name type="common">Boletus of the steppes</name>
    <dbReference type="NCBI Taxonomy" id="5323"/>
    <lineage>
        <taxon>Eukaryota</taxon>
        <taxon>Fungi</taxon>
        <taxon>Dikarya</taxon>
        <taxon>Basidiomycota</taxon>
        <taxon>Agaricomycotina</taxon>
        <taxon>Agaricomycetes</taxon>
        <taxon>Agaricomycetidae</taxon>
        <taxon>Agaricales</taxon>
        <taxon>Pleurotineae</taxon>
        <taxon>Pleurotaceae</taxon>
        <taxon>Pleurotus</taxon>
    </lineage>
</organism>
<sequence length="327" mass="36656">MDSSLYKDVRTSRGFDYHYLAVAPQVDKPYLLFVHGFPSTSYDWRHQVTYFRELGYGLIVPDMLGYGGTSKPTEVEAYTNSRSSRDLIDILDAEGVTKCIAIGHDWGSRIVARLANLYEHRFIAFAFFAVGYIAPCPTFDMDEVFALTKKLAGHDVLGYWGLLTAPDGPELIEKNFKSFFSITYSADPNIIPAHFTPSGALRAWVESGQTTDIVSWLSEEEQKVQREVLIKGGFTGPVSWYKVWTSGLTAEEDKGVPIRSPAISKPAFFGASTHDIMSPKPQIKLTKKACADLTVHEFEAGHWVMMEKKDEFNEVLGSWLEGLITKQ</sequence>
<accession>A0A9P5ZI65</accession>
<feature type="domain" description="AB hydrolase-1" evidence="3">
    <location>
        <begin position="30"/>
        <end position="146"/>
    </location>
</feature>
<dbReference type="PANTHER" id="PTHR43329">
    <property type="entry name" value="EPOXIDE HYDROLASE"/>
    <property type="match status" value="1"/>
</dbReference>
<dbReference type="InterPro" id="IPR000639">
    <property type="entry name" value="Epox_hydrolase-like"/>
</dbReference>
<protein>
    <submittedName>
        <fullName evidence="4">Alpha/beta-hydrolase</fullName>
    </submittedName>
</protein>
<dbReference type="InterPro" id="IPR029058">
    <property type="entry name" value="AB_hydrolase_fold"/>
</dbReference>
<evidence type="ECO:0000256" key="1">
    <source>
        <dbReference type="ARBA" id="ARBA00022801"/>
    </source>
</evidence>
<evidence type="ECO:0000256" key="2">
    <source>
        <dbReference type="ARBA" id="ARBA00038334"/>
    </source>
</evidence>
<evidence type="ECO:0000259" key="3">
    <source>
        <dbReference type="Pfam" id="PF00561"/>
    </source>
</evidence>
<dbReference type="PRINTS" id="PR00412">
    <property type="entry name" value="EPOXHYDRLASE"/>
</dbReference>
<dbReference type="OrthoDB" id="408373at2759"/>
<comment type="similarity">
    <text evidence="2">Belongs to the AB hydrolase superfamily. Epoxide hydrolase family.</text>
</comment>
<dbReference type="SUPFAM" id="SSF53474">
    <property type="entry name" value="alpha/beta-Hydrolases"/>
    <property type="match status" value="1"/>
</dbReference>
<dbReference type="EMBL" id="MU154760">
    <property type="protein sequence ID" value="KAF9487640.1"/>
    <property type="molecule type" value="Genomic_DNA"/>
</dbReference>
<dbReference type="GO" id="GO:0016787">
    <property type="term" value="F:hydrolase activity"/>
    <property type="evidence" value="ECO:0007669"/>
    <property type="project" value="UniProtKB-KW"/>
</dbReference>
<dbReference type="Gene3D" id="3.40.50.1820">
    <property type="entry name" value="alpha/beta hydrolase"/>
    <property type="match status" value="1"/>
</dbReference>
<dbReference type="Proteomes" id="UP000807025">
    <property type="component" value="Unassembled WGS sequence"/>
</dbReference>